<accession>A0ABD2Q792</accession>
<evidence type="ECO:0000313" key="2">
    <source>
        <dbReference type="Proteomes" id="UP001626550"/>
    </source>
</evidence>
<gene>
    <name evidence="1" type="ORF">Ciccas_006039</name>
</gene>
<sequence length="65" mass="7734">MPYNPGAWHSMDEDFANYSNRPSAYYEPSEFYLACANIASYRKFHHYSISYLVIQNFTNPCNRRL</sequence>
<evidence type="ECO:0000313" key="1">
    <source>
        <dbReference type="EMBL" id="KAL3315333.1"/>
    </source>
</evidence>
<keyword evidence="2" id="KW-1185">Reference proteome</keyword>
<name>A0ABD2Q792_9PLAT</name>
<organism evidence="1 2">
    <name type="scientific">Cichlidogyrus casuarinus</name>
    <dbReference type="NCBI Taxonomy" id="1844966"/>
    <lineage>
        <taxon>Eukaryota</taxon>
        <taxon>Metazoa</taxon>
        <taxon>Spiralia</taxon>
        <taxon>Lophotrochozoa</taxon>
        <taxon>Platyhelminthes</taxon>
        <taxon>Monogenea</taxon>
        <taxon>Monopisthocotylea</taxon>
        <taxon>Dactylogyridea</taxon>
        <taxon>Ancyrocephalidae</taxon>
        <taxon>Cichlidogyrus</taxon>
    </lineage>
</organism>
<protein>
    <submittedName>
        <fullName evidence="1">Uncharacterized protein</fullName>
    </submittedName>
</protein>
<dbReference type="AlphaFoldDB" id="A0ABD2Q792"/>
<dbReference type="Proteomes" id="UP001626550">
    <property type="component" value="Unassembled WGS sequence"/>
</dbReference>
<dbReference type="EMBL" id="JBJKFK010000774">
    <property type="protein sequence ID" value="KAL3315333.1"/>
    <property type="molecule type" value="Genomic_DNA"/>
</dbReference>
<comment type="caution">
    <text evidence="1">The sequence shown here is derived from an EMBL/GenBank/DDBJ whole genome shotgun (WGS) entry which is preliminary data.</text>
</comment>
<proteinExistence type="predicted"/>
<reference evidence="1 2" key="1">
    <citation type="submission" date="2024-11" db="EMBL/GenBank/DDBJ databases">
        <title>Adaptive evolution of stress response genes in parasites aligns with host niche diversity.</title>
        <authorList>
            <person name="Hahn C."/>
            <person name="Resl P."/>
        </authorList>
    </citation>
    <scope>NUCLEOTIDE SEQUENCE [LARGE SCALE GENOMIC DNA]</scope>
    <source>
        <strain evidence="1">EGGRZ-B1_66</strain>
        <tissue evidence="1">Body</tissue>
    </source>
</reference>